<accession>M8B5Y8</accession>
<feature type="chain" id="PRO_5014582928" description="Secreted protein" evidence="2">
    <location>
        <begin position="29"/>
        <end position="73"/>
    </location>
</feature>
<organism evidence="3">
    <name type="scientific">Aegilops tauschii</name>
    <name type="common">Tausch's goatgrass</name>
    <name type="synonym">Aegilops squarrosa</name>
    <dbReference type="NCBI Taxonomy" id="37682"/>
    <lineage>
        <taxon>Eukaryota</taxon>
        <taxon>Viridiplantae</taxon>
        <taxon>Streptophyta</taxon>
        <taxon>Embryophyta</taxon>
        <taxon>Tracheophyta</taxon>
        <taxon>Spermatophyta</taxon>
        <taxon>Magnoliopsida</taxon>
        <taxon>Liliopsida</taxon>
        <taxon>Poales</taxon>
        <taxon>Poaceae</taxon>
        <taxon>BOP clade</taxon>
        <taxon>Pooideae</taxon>
        <taxon>Triticodae</taxon>
        <taxon>Triticeae</taxon>
        <taxon>Triticinae</taxon>
        <taxon>Aegilops</taxon>
    </lineage>
</organism>
<feature type="compositionally biased region" description="Polar residues" evidence="1">
    <location>
        <begin position="56"/>
        <end position="73"/>
    </location>
</feature>
<feature type="region of interest" description="Disordered" evidence="1">
    <location>
        <begin position="28"/>
        <end position="73"/>
    </location>
</feature>
<evidence type="ECO:0008006" key="4">
    <source>
        <dbReference type="Google" id="ProtNLM"/>
    </source>
</evidence>
<proteinExistence type="predicted"/>
<evidence type="ECO:0000256" key="2">
    <source>
        <dbReference type="SAM" id="SignalP"/>
    </source>
</evidence>
<feature type="signal peptide" evidence="2">
    <location>
        <begin position="1"/>
        <end position="28"/>
    </location>
</feature>
<name>M8B5Y8_AEGTA</name>
<evidence type="ECO:0000313" key="3">
    <source>
        <dbReference type="EnsemblPlants" id="EMT09401"/>
    </source>
</evidence>
<keyword evidence="2" id="KW-0732">Signal</keyword>
<reference evidence="3" key="1">
    <citation type="submission" date="2015-06" db="UniProtKB">
        <authorList>
            <consortium name="EnsemblPlants"/>
        </authorList>
    </citation>
    <scope>IDENTIFICATION</scope>
</reference>
<sequence length="73" mass="7850">MAWRQPTVRLLPPPSAVRWLLLVAPASPSPCTAPSDDDNRFTRYSTTAGHTGHSGHATSSAIPYPQETSPSYS</sequence>
<dbReference type="AlphaFoldDB" id="M8B5Y8"/>
<dbReference type="EnsemblPlants" id="EMT09401">
    <property type="protein sequence ID" value="EMT09401"/>
    <property type="gene ID" value="F775_31602"/>
</dbReference>
<protein>
    <recommendedName>
        <fullName evidence="4">Secreted protein</fullName>
    </recommendedName>
</protein>
<evidence type="ECO:0000256" key="1">
    <source>
        <dbReference type="SAM" id="MobiDB-lite"/>
    </source>
</evidence>